<dbReference type="Proteomes" id="UP000054248">
    <property type="component" value="Unassembled WGS sequence"/>
</dbReference>
<dbReference type="OrthoDB" id="3262088at2759"/>
<evidence type="ECO:0000313" key="2">
    <source>
        <dbReference type="EMBL" id="KIO16165.1"/>
    </source>
</evidence>
<name>A0A0C3PNY4_9AGAM</name>
<evidence type="ECO:0000313" key="3">
    <source>
        <dbReference type="Proteomes" id="UP000054248"/>
    </source>
</evidence>
<keyword evidence="3" id="KW-1185">Reference proteome</keyword>
<reference evidence="2 3" key="1">
    <citation type="submission" date="2014-04" db="EMBL/GenBank/DDBJ databases">
        <authorList>
            <consortium name="DOE Joint Genome Institute"/>
            <person name="Kuo A."/>
            <person name="Girlanda M."/>
            <person name="Perotto S."/>
            <person name="Kohler A."/>
            <person name="Nagy L.G."/>
            <person name="Floudas D."/>
            <person name="Copeland A."/>
            <person name="Barry K.W."/>
            <person name="Cichocki N."/>
            <person name="Veneault-Fourrey C."/>
            <person name="LaButti K."/>
            <person name="Lindquist E.A."/>
            <person name="Lipzen A."/>
            <person name="Lundell T."/>
            <person name="Morin E."/>
            <person name="Murat C."/>
            <person name="Sun H."/>
            <person name="Tunlid A."/>
            <person name="Henrissat B."/>
            <person name="Grigoriev I.V."/>
            <person name="Hibbett D.S."/>
            <person name="Martin F."/>
            <person name="Nordberg H.P."/>
            <person name="Cantor M.N."/>
            <person name="Hua S.X."/>
        </authorList>
    </citation>
    <scope>NUCLEOTIDE SEQUENCE [LARGE SCALE GENOMIC DNA]</scope>
    <source>
        <strain evidence="2 3">MUT 4182</strain>
    </source>
</reference>
<feature type="region of interest" description="Disordered" evidence="1">
    <location>
        <begin position="107"/>
        <end position="166"/>
    </location>
</feature>
<sequence length="166" mass="18103">MELDHMEFNDGFEERWDEDPANQSIVQLQTAITTVMDSVDEEEEDDDLDLTGFKTIVSKLMGLQEGSEPSLVYQISIAIAKPPNGISTALDEAKDYSQMISTYIQKLNSRGEKEKKSSGKMKGRAAKPKPFQVWILDTSPKPSVGKGKKSDQGSSKDTGGGANGAN</sequence>
<dbReference type="AlphaFoldDB" id="A0A0C3PNY4"/>
<dbReference type="EMBL" id="KN823651">
    <property type="protein sequence ID" value="KIO16165.1"/>
    <property type="molecule type" value="Genomic_DNA"/>
</dbReference>
<feature type="compositionally biased region" description="Basic residues" evidence="1">
    <location>
        <begin position="118"/>
        <end position="127"/>
    </location>
</feature>
<feature type="region of interest" description="Disordered" evidence="1">
    <location>
        <begin position="1"/>
        <end position="21"/>
    </location>
</feature>
<feature type="compositionally biased region" description="Basic and acidic residues" evidence="1">
    <location>
        <begin position="1"/>
        <end position="14"/>
    </location>
</feature>
<protein>
    <submittedName>
        <fullName evidence="2">Uncharacterized protein</fullName>
    </submittedName>
</protein>
<feature type="non-terminal residue" evidence="2">
    <location>
        <position position="166"/>
    </location>
</feature>
<reference evidence="3" key="2">
    <citation type="submission" date="2015-01" db="EMBL/GenBank/DDBJ databases">
        <title>Evolutionary Origins and Diversification of the Mycorrhizal Mutualists.</title>
        <authorList>
            <consortium name="DOE Joint Genome Institute"/>
            <consortium name="Mycorrhizal Genomics Consortium"/>
            <person name="Kohler A."/>
            <person name="Kuo A."/>
            <person name="Nagy L.G."/>
            <person name="Floudas D."/>
            <person name="Copeland A."/>
            <person name="Barry K.W."/>
            <person name="Cichocki N."/>
            <person name="Veneault-Fourrey C."/>
            <person name="LaButti K."/>
            <person name="Lindquist E.A."/>
            <person name="Lipzen A."/>
            <person name="Lundell T."/>
            <person name="Morin E."/>
            <person name="Murat C."/>
            <person name="Riley R."/>
            <person name="Ohm R."/>
            <person name="Sun H."/>
            <person name="Tunlid A."/>
            <person name="Henrissat B."/>
            <person name="Grigoriev I.V."/>
            <person name="Hibbett D.S."/>
            <person name="Martin F."/>
        </authorList>
    </citation>
    <scope>NUCLEOTIDE SEQUENCE [LARGE SCALE GENOMIC DNA]</scope>
    <source>
        <strain evidence="3">MUT 4182</strain>
    </source>
</reference>
<dbReference type="HOGENOM" id="CLU_1606694_0_0_1"/>
<organism evidence="2 3">
    <name type="scientific">Tulasnella calospora MUT 4182</name>
    <dbReference type="NCBI Taxonomy" id="1051891"/>
    <lineage>
        <taxon>Eukaryota</taxon>
        <taxon>Fungi</taxon>
        <taxon>Dikarya</taxon>
        <taxon>Basidiomycota</taxon>
        <taxon>Agaricomycotina</taxon>
        <taxon>Agaricomycetes</taxon>
        <taxon>Cantharellales</taxon>
        <taxon>Tulasnellaceae</taxon>
        <taxon>Tulasnella</taxon>
    </lineage>
</organism>
<gene>
    <name evidence="2" type="ORF">M407DRAFT_12955</name>
</gene>
<accession>A0A0C3PNY4</accession>
<proteinExistence type="predicted"/>
<evidence type="ECO:0000256" key="1">
    <source>
        <dbReference type="SAM" id="MobiDB-lite"/>
    </source>
</evidence>